<accession>A0ABQ4KIN4</accession>
<name>A0ABQ4KIN4_9BACI</name>
<proteinExistence type="predicted"/>
<gene>
    <name evidence="1" type="ORF">J8TS2_15270</name>
</gene>
<evidence type="ECO:0000313" key="1">
    <source>
        <dbReference type="EMBL" id="GIN57208.1"/>
    </source>
</evidence>
<dbReference type="Proteomes" id="UP000679950">
    <property type="component" value="Unassembled WGS sequence"/>
</dbReference>
<dbReference type="EMBL" id="BORB01000010">
    <property type="protein sequence ID" value="GIN57208.1"/>
    <property type="molecule type" value="Genomic_DNA"/>
</dbReference>
<sequence length="42" mass="4787">MWPSPYRLKKGERGTARCVAVPVLIEKEKKGDGVEYGRPRID</sequence>
<keyword evidence="2" id="KW-1185">Reference proteome</keyword>
<reference evidence="1 2" key="1">
    <citation type="submission" date="2021-03" db="EMBL/GenBank/DDBJ databases">
        <title>Antimicrobial resistance genes in bacteria isolated from Japanese honey, and their potential for conferring macrolide and lincosamide resistance in the American foulbrood pathogen Paenibacillus larvae.</title>
        <authorList>
            <person name="Okamoto M."/>
            <person name="Kumagai M."/>
            <person name="Kanamori H."/>
            <person name="Takamatsu D."/>
        </authorList>
    </citation>
    <scope>NUCLEOTIDE SEQUENCE [LARGE SCALE GENOMIC DNA]</scope>
    <source>
        <strain evidence="1 2">J8TS2</strain>
    </source>
</reference>
<organism evidence="1 2">
    <name type="scientific">Lederbergia ruris</name>
    <dbReference type="NCBI Taxonomy" id="217495"/>
    <lineage>
        <taxon>Bacteria</taxon>
        <taxon>Bacillati</taxon>
        <taxon>Bacillota</taxon>
        <taxon>Bacilli</taxon>
        <taxon>Bacillales</taxon>
        <taxon>Bacillaceae</taxon>
        <taxon>Lederbergia</taxon>
    </lineage>
</organism>
<protein>
    <submittedName>
        <fullName evidence="1">Uncharacterized protein</fullName>
    </submittedName>
</protein>
<evidence type="ECO:0000313" key="2">
    <source>
        <dbReference type="Proteomes" id="UP000679950"/>
    </source>
</evidence>
<comment type="caution">
    <text evidence="1">The sequence shown here is derived from an EMBL/GenBank/DDBJ whole genome shotgun (WGS) entry which is preliminary data.</text>
</comment>